<proteinExistence type="predicted"/>
<evidence type="ECO:0000313" key="3">
    <source>
        <dbReference type="Proteomes" id="UP000186268"/>
    </source>
</evidence>
<evidence type="ECO:0000256" key="1">
    <source>
        <dbReference type="SAM" id="Phobius"/>
    </source>
</evidence>
<evidence type="ECO:0000313" key="2">
    <source>
        <dbReference type="EMBL" id="OKP05775.1"/>
    </source>
</evidence>
<dbReference type="Proteomes" id="UP000186268">
    <property type="component" value="Unassembled WGS sequence"/>
</dbReference>
<keyword evidence="1" id="KW-1133">Transmembrane helix</keyword>
<feature type="transmembrane region" description="Helical" evidence="1">
    <location>
        <begin position="45"/>
        <end position="63"/>
    </location>
</feature>
<feature type="transmembrane region" description="Helical" evidence="1">
    <location>
        <begin position="140"/>
        <end position="163"/>
    </location>
</feature>
<comment type="caution">
    <text evidence="2">The sequence shown here is derived from an EMBL/GenBank/DDBJ whole genome shotgun (WGS) entry which is preliminary data.</text>
</comment>
<keyword evidence="3" id="KW-1185">Reference proteome</keyword>
<feature type="transmembrane region" description="Helical" evidence="1">
    <location>
        <begin position="100"/>
        <end position="119"/>
    </location>
</feature>
<keyword evidence="1" id="KW-0812">Transmembrane</keyword>
<feature type="transmembrane region" description="Helical" evidence="1">
    <location>
        <begin position="75"/>
        <end position="94"/>
    </location>
</feature>
<sequence length="210" mass="24142">MQSDIIYLTRKLTFFIFYALVIAGVTGLLFLDVNYLKNGVREDSLTEIFQELTLLIIAVLLFYEVKKNVKLRPSLVLMAGFFSCLLIRELDIYFDNLFFHGAWSWFAIPLALVCIGYACKNGQQTFAGLVHFTRHQSYPMMACGLLCVLVFSRLFGMGALWQGLMDEHFNRTVKNMVEEGCEMLGYALCFIATLWYLPSARKQRISKNIH</sequence>
<dbReference type="RefSeq" id="WP_074022260.1">
    <property type="nucleotide sequence ID" value="NZ_CAWNAG010000001.1"/>
</dbReference>
<dbReference type="EMBL" id="MKGQ01000001">
    <property type="protein sequence ID" value="OKP05775.1"/>
    <property type="molecule type" value="Genomic_DNA"/>
</dbReference>
<organism evidence="2 3">
    <name type="scientific">Xenorhabdus eapokensis</name>
    <dbReference type="NCBI Taxonomy" id="1873482"/>
    <lineage>
        <taxon>Bacteria</taxon>
        <taxon>Pseudomonadati</taxon>
        <taxon>Pseudomonadota</taxon>
        <taxon>Gammaproteobacteria</taxon>
        <taxon>Enterobacterales</taxon>
        <taxon>Morganellaceae</taxon>
        <taxon>Xenorhabdus</taxon>
    </lineage>
</organism>
<dbReference type="AlphaFoldDB" id="A0A1Q5TZY6"/>
<name>A0A1Q5TZY6_9GAMM</name>
<dbReference type="STRING" id="1873482.Xedl_00263"/>
<protein>
    <submittedName>
        <fullName evidence="2">Uncharacterized protein</fullName>
    </submittedName>
</protein>
<gene>
    <name evidence="2" type="ORF">Xedl_00263</name>
</gene>
<feature type="transmembrane region" description="Helical" evidence="1">
    <location>
        <begin position="183"/>
        <end position="200"/>
    </location>
</feature>
<reference evidence="2 3" key="1">
    <citation type="submission" date="2016-09" db="EMBL/GenBank/DDBJ databases">
        <title>Xenorhabdus thuongxuanensis sp. nov. and Xenorhabdus eapokensis sp. nov., isolated from Steinernema species.</title>
        <authorList>
            <person name="Kaempfer P."/>
            <person name="Tobias N.J."/>
            <person name="Phan Ke L."/>
            <person name="Bode H.B."/>
            <person name="Glaeser S.P."/>
        </authorList>
    </citation>
    <scope>NUCLEOTIDE SEQUENCE [LARGE SCALE GENOMIC DNA]</scope>
    <source>
        <strain evidence="2 3">DL20</strain>
    </source>
</reference>
<accession>A0A1Q5TZY6</accession>
<dbReference type="OrthoDB" id="1425700at2"/>
<feature type="transmembrane region" description="Helical" evidence="1">
    <location>
        <begin position="12"/>
        <end position="33"/>
    </location>
</feature>
<keyword evidence="1" id="KW-0472">Membrane</keyword>